<dbReference type="AlphaFoldDB" id="A0A1G4S7X7"/>
<keyword evidence="2" id="KW-1185">Reference proteome</keyword>
<evidence type="ECO:0000313" key="1">
    <source>
        <dbReference type="EMBL" id="SCW65121.1"/>
    </source>
</evidence>
<evidence type="ECO:0000313" key="2">
    <source>
        <dbReference type="Proteomes" id="UP000198601"/>
    </source>
</evidence>
<organism evidence="1 2">
    <name type="scientific">Paenibacillus tianmuensis</name>
    <dbReference type="NCBI Taxonomy" id="624147"/>
    <lineage>
        <taxon>Bacteria</taxon>
        <taxon>Bacillati</taxon>
        <taxon>Bacillota</taxon>
        <taxon>Bacilli</taxon>
        <taxon>Bacillales</taxon>
        <taxon>Paenibacillaceae</taxon>
        <taxon>Paenibacillus</taxon>
    </lineage>
</organism>
<gene>
    <name evidence="1" type="ORF">SAMN04487970_102441</name>
</gene>
<protein>
    <submittedName>
        <fullName evidence="1">Uncharacterized protein</fullName>
    </submittedName>
</protein>
<dbReference type="Proteomes" id="UP000198601">
    <property type="component" value="Unassembled WGS sequence"/>
</dbReference>
<name>A0A1G4S7X7_9BACL</name>
<dbReference type="EMBL" id="FMTT01000024">
    <property type="protein sequence ID" value="SCW65121.1"/>
    <property type="molecule type" value="Genomic_DNA"/>
</dbReference>
<reference evidence="2" key="1">
    <citation type="submission" date="2016-10" db="EMBL/GenBank/DDBJ databases">
        <authorList>
            <person name="Varghese N."/>
            <person name="Submissions S."/>
        </authorList>
    </citation>
    <scope>NUCLEOTIDE SEQUENCE [LARGE SCALE GENOMIC DNA]</scope>
    <source>
        <strain evidence="2">CGMCC 1.8946</strain>
    </source>
</reference>
<accession>A0A1G4S7X7</accession>
<sequence>MSWYKYNMFCHIKTIKEHILLDAYPVDPEEEEQRVKHQLVKLVSEQAGITEGQADKTVEAVVGYFKTRIPDEMNDKIANLAIGHNNDAEA</sequence>
<proteinExistence type="predicted"/>